<dbReference type="PANTHER" id="PTHR46796:SF6">
    <property type="entry name" value="ARAC SUBFAMILY"/>
    <property type="match status" value="1"/>
</dbReference>
<keyword evidence="2" id="KW-0238">DNA-binding</keyword>
<organism evidence="5 6">
    <name type="scientific">Nonomuraea composti</name>
    <dbReference type="NCBI Taxonomy" id="2720023"/>
    <lineage>
        <taxon>Bacteria</taxon>
        <taxon>Bacillati</taxon>
        <taxon>Actinomycetota</taxon>
        <taxon>Actinomycetes</taxon>
        <taxon>Streptosporangiales</taxon>
        <taxon>Streptosporangiaceae</taxon>
        <taxon>Nonomuraea</taxon>
    </lineage>
</organism>
<dbReference type="InterPro" id="IPR009057">
    <property type="entry name" value="Homeodomain-like_sf"/>
</dbReference>
<comment type="caution">
    <text evidence="5">The sequence shown here is derived from an EMBL/GenBank/DDBJ whole genome shotgun (WGS) entry which is preliminary data.</text>
</comment>
<dbReference type="InterPro" id="IPR050204">
    <property type="entry name" value="AraC_XylS_family_regulators"/>
</dbReference>
<protein>
    <submittedName>
        <fullName evidence="5">Helix-turn-helix domain-containing protein</fullName>
    </submittedName>
</protein>
<gene>
    <name evidence="5" type="ORF">HCN51_47490</name>
</gene>
<sequence length="333" mass="37267">MQVTHIDTEDLPPRDRLAIWQELGGKALFPVRIHSDSDQDFRAATRVLTLGEIQVGAVRHPSIRVRRAMPLIRQRDPEAYMIKVMHSGETGLRQAGRETVFGAGRLTLLDTYRPLEGWRRQTRGPASGVTVQIPRHRLPLPSNAVDELTSMAFRADRGLGGVLARWLTDLVRRGEEFDPQDAPALAAITVDLVVAVLAPYVNRPLADTAEARRRLLWLRISDYIQQRLADPGLSPGTIAAAHQISTSHLHDLFARHDMTVSARIRHLRLERCRQDLADPRLRPYPVRAVAARWGFSDAAHFSRVFRAAYGMPPAAYRRHVLDGTATLEGHTGA</sequence>
<dbReference type="RefSeq" id="WP_168018500.1">
    <property type="nucleotide sequence ID" value="NZ_JAATEP010000057.1"/>
</dbReference>
<dbReference type="PANTHER" id="PTHR46796">
    <property type="entry name" value="HTH-TYPE TRANSCRIPTIONAL ACTIVATOR RHAS-RELATED"/>
    <property type="match status" value="1"/>
</dbReference>
<dbReference type="PROSITE" id="PS01124">
    <property type="entry name" value="HTH_ARAC_FAMILY_2"/>
    <property type="match status" value="1"/>
</dbReference>
<dbReference type="Pfam" id="PF12833">
    <property type="entry name" value="HTH_18"/>
    <property type="match status" value="1"/>
</dbReference>
<keyword evidence="3" id="KW-0804">Transcription</keyword>
<dbReference type="Gene3D" id="1.10.10.60">
    <property type="entry name" value="Homeodomain-like"/>
    <property type="match status" value="1"/>
</dbReference>
<dbReference type="InterPro" id="IPR018060">
    <property type="entry name" value="HTH_AraC"/>
</dbReference>
<dbReference type="Proteomes" id="UP000696294">
    <property type="component" value="Unassembled WGS sequence"/>
</dbReference>
<accession>A0ABX1BL03</accession>
<dbReference type="SMART" id="SM00342">
    <property type="entry name" value="HTH_ARAC"/>
    <property type="match status" value="1"/>
</dbReference>
<dbReference type="InterPro" id="IPR035418">
    <property type="entry name" value="AraC-bd_2"/>
</dbReference>
<evidence type="ECO:0000256" key="2">
    <source>
        <dbReference type="ARBA" id="ARBA00023125"/>
    </source>
</evidence>
<dbReference type="Pfam" id="PF14525">
    <property type="entry name" value="AraC_binding_2"/>
    <property type="match status" value="1"/>
</dbReference>
<dbReference type="SUPFAM" id="SSF46689">
    <property type="entry name" value="Homeodomain-like"/>
    <property type="match status" value="1"/>
</dbReference>
<dbReference type="InterPro" id="IPR020449">
    <property type="entry name" value="Tscrpt_reg_AraC-type_HTH"/>
</dbReference>
<reference evidence="5 6" key="1">
    <citation type="submission" date="2020-03" db="EMBL/GenBank/DDBJ databases">
        <title>WGS of actinomycetes isolated from Thailand.</title>
        <authorList>
            <person name="Thawai C."/>
        </authorList>
    </citation>
    <scope>NUCLEOTIDE SEQUENCE [LARGE SCALE GENOMIC DNA]</scope>
    <source>
        <strain evidence="5 6">FMUSA5-5</strain>
    </source>
</reference>
<feature type="domain" description="HTH araC/xylS-type" evidence="4">
    <location>
        <begin position="218"/>
        <end position="319"/>
    </location>
</feature>
<dbReference type="EMBL" id="JAATEP010000057">
    <property type="protein sequence ID" value="NJP96987.1"/>
    <property type="molecule type" value="Genomic_DNA"/>
</dbReference>
<evidence type="ECO:0000256" key="3">
    <source>
        <dbReference type="ARBA" id="ARBA00023163"/>
    </source>
</evidence>
<dbReference type="PRINTS" id="PR00032">
    <property type="entry name" value="HTHARAC"/>
</dbReference>
<keyword evidence="6" id="KW-1185">Reference proteome</keyword>
<evidence type="ECO:0000313" key="5">
    <source>
        <dbReference type="EMBL" id="NJP96987.1"/>
    </source>
</evidence>
<evidence type="ECO:0000313" key="6">
    <source>
        <dbReference type="Proteomes" id="UP000696294"/>
    </source>
</evidence>
<keyword evidence="1" id="KW-0805">Transcription regulation</keyword>
<evidence type="ECO:0000256" key="1">
    <source>
        <dbReference type="ARBA" id="ARBA00023015"/>
    </source>
</evidence>
<proteinExistence type="predicted"/>
<evidence type="ECO:0000259" key="4">
    <source>
        <dbReference type="PROSITE" id="PS01124"/>
    </source>
</evidence>
<name>A0ABX1BL03_9ACTN</name>